<dbReference type="KEGG" id="drc:G0Q07_12740"/>
<accession>A0A6C0REG5</accession>
<name>A0A6C0REG5_9BACT</name>
<evidence type="ECO:0000313" key="1">
    <source>
        <dbReference type="EMBL" id="QIA08529.1"/>
    </source>
</evidence>
<evidence type="ECO:0000313" key="2">
    <source>
        <dbReference type="Proteomes" id="UP000474630"/>
    </source>
</evidence>
<proteinExistence type="predicted"/>
<gene>
    <name evidence="1" type="ORF">G0Q07_12740</name>
</gene>
<dbReference type="RefSeq" id="WP_163346511.1">
    <property type="nucleotide sequence ID" value="NZ_CP048409.1"/>
</dbReference>
<keyword evidence="2" id="KW-1185">Reference proteome</keyword>
<dbReference type="Proteomes" id="UP000474630">
    <property type="component" value="Chromosome"/>
</dbReference>
<reference evidence="1 2" key="1">
    <citation type="submission" date="2020-02" db="EMBL/GenBank/DDBJ databases">
        <title>Genome sequencing for Draconibacterium sp. strain M1.</title>
        <authorList>
            <person name="Park S.-J."/>
        </authorList>
    </citation>
    <scope>NUCLEOTIDE SEQUENCE [LARGE SCALE GENOMIC DNA]</scope>
    <source>
        <strain evidence="1 2">M1</strain>
    </source>
</reference>
<organism evidence="1 2">
    <name type="scientific">Draconibacterium halophilum</name>
    <dbReference type="NCBI Taxonomy" id="2706887"/>
    <lineage>
        <taxon>Bacteria</taxon>
        <taxon>Pseudomonadati</taxon>
        <taxon>Bacteroidota</taxon>
        <taxon>Bacteroidia</taxon>
        <taxon>Marinilabiliales</taxon>
        <taxon>Prolixibacteraceae</taxon>
        <taxon>Draconibacterium</taxon>
    </lineage>
</organism>
<dbReference type="AlphaFoldDB" id="A0A6C0REG5"/>
<sequence length="228" mass="26076">MSYQEDFEQLSDEIQNVPMENVKTPNRPVDEIVERTETLAVDAAEDSEALAGGGLDVTLIPKLTTLSGALRYCQAEWMSEYRARKEARIQWNEESPQAFALRDELLHHYSFAYRNREDLLNKVTRIREGGSNADMVQDLVEAAILGEKNPEPLVAINFEMDLLPQARTVSHRMSELLAAVNGSGDESSETKVLRDKAFTLLNQVDSTIREYGRYVFWKDDDKRDRYKL</sequence>
<protein>
    <submittedName>
        <fullName evidence="1">Uncharacterized protein</fullName>
    </submittedName>
</protein>
<dbReference type="EMBL" id="CP048409">
    <property type="protein sequence ID" value="QIA08529.1"/>
    <property type="molecule type" value="Genomic_DNA"/>
</dbReference>